<comment type="similarity">
    <text evidence="1">Belongs to the SIS family. GutQ/KpsF subfamily.</text>
</comment>
<gene>
    <name evidence="7" type="ORF">B1B_01524</name>
</gene>
<dbReference type="CDD" id="cd05014">
    <property type="entry name" value="SIS_Kpsf"/>
    <property type="match status" value="1"/>
</dbReference>
<dbReference type="SUPFAM" id="SSF53697">
    <property type="entry name" value="SIS domain"/>
    <property type="match status" value="1"/>
</dbReference>
<evidence type="ECO:0000256" key="3">
    <source>
        <dbReference type="ARBA" id="ARBA00023122"/>
    </source>
</evidence>
<organism evidence="7">
    <name type="scientific">mine drainage metagenome</name>
    <dbReference type="NCBI Taxonomy" id="410659"/>
    <lineage>
        <taxon>unclassified sequences</taxon>
        <taxon>metagenomes</taxon>
        <taxon>ecological metagenomes</taxon>
    </lineage>
</organism>
<name>T1D579_9ZZZZ</name>
<feature type="domain" description="SIS" evidence="6">
    <location>
        <begin position="41"/>
        <end position="184"/>
    </location>
</feature>
<dbReference type="FunFam" id="3.40.50.10490:FF:000011">
    <property type="entry name" value="Arabinose 5-phosphate isomerase"/>
    <property type="match status" value="1"/>
</dbReference>
<dbReference type="GO" id="GO:0005975">
    <property type="term" value="P:carbohydrate metabolic process"/>
    <property type="evidence" value="ECO:0007669"/>
    <property type="project" value="InterPro"/>
</dbReference>
<dbReference type="NCBIfam" id="TIGR00393">
    <property type="entry name" value="kpsF"/>
    <property type="match status" value="1"/>
</dbReference>
<evidence type="ECO:0000256" key="4">
    <source>
        <dbReference type="ARBA" id="ARBA00023235"/>
    </source>
</evidence>
<evidence type="ECO:0000256" key="2">
    <source>
        <dbReference type="ARBA" id="ARBA00022737"/>
    </source>
</evidence>
<dbReference type="EMBL" id="AUZY01001006">
    <property type="protein sequence ID" value="EQD76649.1"/>
    <property type="molecule type" value="Genomic_DNA"/>
</dbReference>
<dbReference type="GO" id="GO:1901135">
    <property type="term" value="P:carbohydrate derivative metabolic process"/>
    <property type="evidence" value="ECO:0007669"/>
    <property type="project" value="InterPro"/>
</dbReference>
<sequence>MTSQASVSDEALLKRGQAVLAIESRALAALARKPPSDFAAACRLCIACRGRVIVTGMGKSGHIGHKIAATLASTGTPAFYIHPAEACHGDLGMLVEGDVVLAISYSGETEEILAMLPRIKRLGLPLIALTGAPRSRLAQASDAVLEASVEQEACSLNLAPTASTTIALALGDALAVALLDARGFTEQDFAHAHPSGRLGKRLWLRVSDLMHTGERIPSVRPETPLGQALIEMTQKGLGMTAVTSPEGRLLGVFTDGDLRRVLDRRLDIHDCRIDTVMTTDPKTVSAEALAAEALNLMEQYRINALLATTASGQLIGALNMHDLLRAGVV</sequence>
<dbReference type="InterPro" id="IPR035474">
    <property type="entry name" value="SIS_Kpsf"/>
</dbReference>
<dbReference type="Gene3D" id="3.10.580.10">
    <property type="entry name" value="CBS-domain"/>
    <property type="match status" value="1"/>
</dbReference>
<dbReference type="InterPro" id="IPR004800">
    <property type="entry name" value="KdsD/KpsF-type"/>
</dbReference>
<dbReference type="SMART" id="SM00116">
    <property type="entry name" value="CBS"/>
    <property type="match status" value="2"/>
</dbReference>
<dbReference type="FunFam" id="3.10.580.10:FF:000007">
    <property type="entry name" value="Arabinose 5-phosphate isomerase"/>
    <property type="match status" value="1"/>
</dbReference>
<keyword evidence="2" id="KW-0677">Repeat</keyword>
<dbReference type="InterPro" id="IPR001347">
    <property type="entry name" value="SIS_dom"/>
</dbReference>
<evidence type="ECO:0000259" key="5">
    <source>
        <dbReference type="PROSITE" id="PS51371"/>
    </source>
</evidence>
<feature type="domain" description="CBS" evidence="5">
    <location>
        <begin position="210"/>
        <end position="268"/>
    </location>
</feature>
<dbReference type="InterPro" id="IPR046348">
    <property type="entry name" value="SIS_dom_sf"/>
</dbReference>
<keyword evidence="4" id="KW-0413">Isomerase</keyword>
<proteinExistence type="inferred from homology"/>
<keyword evidence="3" id="KW-0129">CBS domain</keyword>
<feature type="domain" description="CBS" evidence="5">
    <location>
        <begin position="277"/>
        <end position="329"/>
    </location>
</feature>
<comment type="caution">
    <text evidence="7">The sequence shown here is derived from an EMBL/GenBank/DDBJ whole genome shotgun (WGS) entry which is preliminary data.</text>
</comment>
<evidence type="ECO:0000256" key="1">
    <source>
        <dbReference type="ARBA" id="ARBA00008165"/>
    </source>
</evidence>
<evidence type="ECO:0000259" key="6">
    <source>
        <dbReference type="PROSITE" id="PS51464"/>
    </source>
</evidence>
<dbReference type="InterPro" id="IPR050986">
    <property type="entry name" value="GutQ/KpsF_isomerases"/>
</dbReference>
<dbReference type="GO" id="GO:0097367">
    <property type="term" value="F:carbohydrate derivative binding"/>
    <property type="evidence" value="ECO:0007669"/>
    <property type="project" value="InterPro"/>
</dbReference>
<dbReference type="AlphaFoldDB" id="T1D579"/>
<dbReference type="Pfam" id="PF01380">
    <property type="entry name" value="SIS"/>
    <property type="match status" value="1"/>
</dbReference>
<evidence type="ECO:0000313" key="7">
    <source>
        <dbReference type="EMBL" id="EQD76649.1"/>
    </source>
</evidence>
<reference evidence="7" key="2">
    <citation type="journal article" date="2014" name="ISME J.">
        <title>Microbial stratification in low pH oxic and suboxic macroscopic growths along an acid mine drainage.</title>
        <authorList>
            <person name="Mendez-Garcia C."/>
            <person name="Mesa V."/>
            <person name="Sprenger R.R."/>
            <person name="Richter M."/>
            <person name="Diez M.S."/>
            <person name="Solano J."/>
            <person name="Bargiela R."/>
            <person name="Golyshina O.V."/>
            <person name="Manteca A."/>
            <person name="Ramos J.L."/>
            <person name="Gallego J.R."/>
            <person name="Llorente I."/>
            <person name="Martins Dos Santos V.A."/>
            <person name="Jensen O.N."/>
            <person name="Pelaez A.I."/>
            <person name="Sanchez J."/>
            <person name="Ferrer M."/>
        </authorList>
    </citation>
    <scope>NUCLEOTIDE SEQUENCE</scope>
</reference>
<dbReference type="PROSITE" id="PS51464">
    <property type="entry name" value="SIS"/>
    <property type="match status" value="1"/>
</dbReference>
<dbReference type="GO" id="GO:0016853">
    <property type="term" value="F:isomerase activity"/>
    <property type="evidence" value="ECO:0007669"/>
    <property type="project" value="UniProtKB-KW"/>
</dbReference>
<reference evidence="7" key="1">
    <citation type="submission" date="2013-08" db="EMBL/GenBank/DDBJ databases">
        <authorList>
            <person name="Mendez C."/>
            <person name="Richter M."/>
            <person name="Ferrer M."/>
            <person name="Sanchez J."/>
        </authorList>
    </citation>
    <scope>NUCLEOTIDE SEQUENCE</scope>
</reference>
<dbReference type="InterPro" id="IPR000644">
    <property type="entry name" value="CBS_dom"/>
</dbReference>
<dbReference type="PANTHER" id="PTHR42745:SF1">
    <property type="entry name" value="ARABINOSE 5-PHOSPHATE ISOMERASE KDSD"/>
    <property type="match status" value="1"/>
</dbReference>
<accession>T1D579</accession>
<dbReference type="Gene3D" id="3.40.50.10490">
    <property type="entry name" value="Glucose-6-phosphate isomerase like protein, domain 1"/>
    <property type="match status" value="1"/>
</dbReference>
<dbReference type="PANTHER" id="PTHR42745">
    <property type="match status" value="1"/>
</dbReference>
<dbReference type="Pfam" id="PF00571">
    <property type="entry name" value="CBS"/>
    <property type="match status" value="2"/>
</dbReference>
<dbReference type="CDD" id="cd04604">
    <property type="entry name" value="CBS_pair_SIS_assoc"/>
    <property type="match status" value="1"/>
</dbReference>
<dbReference type="PROSITE" id="PS51371">
    <property type="entry name" value="CBS"/>
    <property type="match status" value="2"/>
</dbReference>
<dbReference type="PIRSF" id="PIRSF004692">
    <property type="entry name" value="KdsD_KpsF"/>
    <property type="match status" value="1"/>
</dbReference>
<protein>
    <submittedName>
        <fullName evidence="7">Polysialic acid capsule expression protein</fullName>
    </submittedName>
</protein>
<dbReference type="InterPro" id="IPR046342">
    <property type="entry name" value="CBS_dom_sf"/>
</dbReference>